<feature type="transmembrane region" description="Helical" evidence="7">
    <location>
        <begin position="117"/>
        <end position="140"/>
    </location>
</feature>
<sequence length="317" mass="35127">MDLFMVSGSSPAQRFVLFQALYQASQSGENNWDQVVALLSKGQRAAQRAQLDELADQFASGQRIVLDELREGGMFTPWELQFMRLGLAVGNLAKIYLRLAEHYRLQSEFRRNLRRHLWGPVLVLVACALGLPLMVLSGGFISMPQAVGLAMAGLLPLGAAYGLWQVAQYSAWFRRVCLGVAYRLPGLGSALTQYQNYHYMNHLADCISADFSLPQALKQAARRLPEAPVNSRYFKLASEVEAGGRFSSALLSSGILEGVAMPPVSEMRDAKQVPALLGLAIHRACEEQLLFWAGWLPWLLLGMLPFIVVLNAWFLGQ</sequence>
<feature type="transmembrane region" description="Helical" evidence="7">
    <location>
        <begin position="289"/>
        <end position="314"/>
    </location>
</feature>
<proteinExistence type="inferred from homology"/>
<dbReference type="InterPro" id="IPR003004">
    <property type="entry name" value="GspF/PilC"/>
</dbReference>
<dbReference type="KEGG" id="zal:AZF00_11935"/>
<dbReference type="PANTHER" id="PTHR30012">
    <property type="entry name" value="GENERAL SECRETION PATHWAY PROTEIN"/>
    <property type="match status" value="1"/>
</dbReference>
<reference evidence="9 10" key="1">
    <citation type="submission" date="2015-12" db="EMBL/GenBank/DDBJ databases">
        <authorList>
            <person name="Shamseldin A."/>
            <person name="Moawad H."/>
            <person name="Abd El-Rahim W.M."/>
            <person name="Sadowsky M.J."/>
        </authorList>
    </citation>
    <scope>NUCLEOTIDE SEQUENCE [LARGE SCALE GENOMIC DNA]</scope>
    <source>
        <strain evidence="9 10">SM2</strain>
    </source>
</reference>
<evidence type="ECO:0000256" key="1">
    <source>
        <dbReference type="ARBA" id="ARBA00004651"/>
    </source>
</evidence>
<evidence type="ECO:0000256" key="3">
    <source>
        <dbReference type="ARBA" id="ARBA00022475"/>
    </source>
</evidence>
<gene>
    <name evidence="9" type="ORF">AZF00_11935</name>
</gene>
<dbReference type="GO" id="GO:0005886">
    <property type="term" value="C:plasma membrane"/>
    <property type="evidence" value="ECO:0007669"/>
    <property type="project" value="UniProtKB-SubCell"/>
</dbReference>
<protein>
    <recommendedName>
        <fullName evidence="8">Type II secretion system protein GspF domain-containing protein</fullName>
    </recommendedName>
</protein>
<evidence type="ECO:0000259" key="8">
    <source>
        <dbReference type="Pfam" id="PF00482"/>
    </source>
</evidence>
<evidence type="ECO:0000313" key="9">
    <source>
        <dbReference type="EMBL" id="AMO68964.1"/>
    </source>
</evidence>
<dbReference type="Pfam" id="PF00482">
    <property type="entry name" value="T2SSF"/>
    <property type="match status" value="1"/>
</dbReference>
<dbReference type="AlphaFoldDB" id="A0A127M6S1"/>
<evidence type="ECO:0000256" key="6">
    <source>
        <dbReference type="ARBA" id="ARBA00023136"/>
    </source>
</evidence>
<organism evidence="9 10">
    <name type="scientific">Zhongshania aliphaticivorans</name>
    <dbReference type="NCBI Taxonomy" id="1470434"/>
    <lineage>
        <taxon>Bacteria</taxon>
        <taxon>Pseudomonadati</taxon>
        <taxon>Pseudomonadota</taxon>
        <taxon>Gammaproteobacteria</taxon>
        <taxon>Cellvibrionales</taxon>
        <taxon>Spongiibacteraceae</taxon>
        <taxon>Zhongshania</taxon>
    </lineage>
</organism>
<feature type="domain" description="Type II secretion system protein GspF" evidence="8">
    <location>
        <begin position="34"/>
        <end position="136"/>
    </location>
</feature>
<accession>A0A127M6S1</accession>
<feature type="transmembrane region" description="Helical" evidence="7">
    <location>
        <begin position="146"/>
        <end position="164"/>
    </location>
</feature>
<keyword evidence="3" id="KW-1003">Cell membrane</keyword>
<dbReference type="EMBL" id="CP014544">
    <property type="protein sequence ID" value="AMO68964.1"/>
    <property type="molecule type" value="Genomic_DNA"/>
</dbReference>
<evidence type="ECO:0000256" key="5">
    <source>
        <dbReference type="ARBA" id="ARBA00022989"/>
    </source>
</evidence>
<dbReference type="InterPro" id="IPR018076">
    <property type="entry name" value="T2SS_GspF_dom"/>
</dbReference>
<evidence type="ECO:0000256" key="4">
    <source>
        <dbReference type="ARBA" id="ARBA00022692"/>
    </source>
</evidence>
<dbReference type="Proteomes" id="UP000074119">
    <property type="component" value="Chromosome"/>
</dbReference>
<keyword evidence="6 7" id="KW-0472">Membrane</keyword>
<dbReference type="PANTHER" id="PTHR30012:SF0">
    <property type="entry name" value="TYPE II SECRETION SYSTEM PROTEIN F-RELATED"/>
    <property type="match status" value="1"/>
</dbReference>
<keyword evidence="5 7" id="KW-1133">Transmembrane helix</keyword>
<dbReference type="STRING" id="1470434.AZF00_11935"/>
<comment type="similarity">
    <text evidence="2">Belongs to the GSP F family.</text>
</comment>
<evidence type="ECO:0000313" key="10">
    <source>
        <dbReference type="Proteomes" id="UP000074119"/>
    </source>
</evidence>
<evidence type="ECO:0000256" key="2">
    <source>
        <dbReference type="ARBA" id="ARBA00005745"/>
    </source>
</evidence>
<evidence type="ECO:0000256" key="7">
    <source>
        <dbReference type="SAM" id="Phobius"/>
    </source>
</evidence>
<comment type="subcellular location">
    <subcellularLocation>
        <location evidence="1">Cell membrane</location>
        <topology evidence="1">Multi-pass membrane protein</topology>
    </subcellularLocation>
</comment>
<dbReference type="Gene3D" id="1.20.81.30">
    <property type="entry name" value="Type II secretion system (T2SS), domain F"/>
    <property type="match status" value="2"/>
</dbReference>
<keyword evidence="4 7" id="KW-0812">Transmembrane</keyword>
<dbReference type="InterPro" id="IPR042094">
    <property type="entry name" value="T2SS_GspF_sf"/>
</dbReference>
<name>A0A127M6S1_9GAMM</name>